<dbReference type="Proteomes" id="UP001385951">
    <property type="component" value="Unassembled WGS sequence"/>
</dbReference>
<evidence type="ECO:0000313" key="8">
    <source>
        <dbReference type="EMBL" id="KAK7678067.1"/>
    </source>
</evidence>
<comment type="caution">
    <text evidence="8">The sequence shown here is derived from an EMBL/GenBank/DDBJ whole genome shotgun (WGS) entry which is preliminary data.</text>
</comment>
<evidence type="ECO:0000313" key="9">
    <source>
        <dbReference type="Proteomes" id="UP001385951"/>
    </source>
</evidence>
<sequence length="684" mass="77404">MHSPALPSFLSKKPNKRNIRNLEISAPFPVPAGGGNKYWAPSSATLTTEIDQNISSDDASALQNKPRLSEERRNKRLPRTPVDRSSRKPLPVWDAGRPEEPLPLEKVLSRESQSTVHQNLYHSIRQRRASISSTSSGSLYPTDSQEHLAACASSDAAYSATQAFCSYLHIGENIEPVEHLAVLRWSKSQAREALFAELYTNSGRILVPVVYPPEYESPLEADQAHAAHPEDVYQVIRNTGTGGLVFEPPRNSQFPKEILALYEREASSACDNSLATTLPPPSHVLGIVPGSLRQPPKIWKTISVVGSSSFGKVIRVSHVPSKTEVAMRVVHVQKPLVKITCESLVNELKVLTMLVVQSGKELVPFLAAPSLEYDKFAWLSVGTRCLHILTPFCPGGDLYDYDHFGREMDSLRLVVAELVLGLSYLHSLGIVHHDFKPENVLIDAEGHCMITDFGASRFLNEERKLTRITDEDFICSAPYTAPELISNGEKVEVMVYDEKVDWFSLGAVMYTLLTGLELFSRKGDVQVLMEQRRWIEDYFCKKFPQEVEDHFPRRFSKEVEDHFRMTFSKLVEDPELYHFMLQLLRFHPEDRLAGEDINNHKYLSPFENHWNEIINRQYTPPVHKIRNVDAKTRGSSEPPGKRWMVATSDKLGLNFSEMLASEGWYLPESEEYDFFAELKTLSHS</sequence>
<evidence type="ECO:0000256" key="3">
    <source>
        <dbReference type="ARBA" id="ARBA00022741"/>
    </source>
</evidence>
<dbReference type="Gene3D" id="1.10.510.10">
    <property type="entry name" value="Transferase(Phosphotransferase) domain 1"/>
    <property type="match status" value="1"/>
</dbReference>
<name>A0AAW0FDB4_9APHY</name>
<dbReference type="SUPFAM" id="SSF56112">
    <property type="entry name" value="Protein kinase-like (PK-like)"/>
    <property type="match status" value="1"/>
</dbReference>
<evidence type="ECO:0000259" key="7">
    <source>
        <dbReference type="PROSITE" id="PS50011"/>
    </source>
</evidence>
<evidence type="ECO:0000256" key="1">
    <source>
        <dbReference type="ARBA" id="ARBA00022527"/>
    </source>
</evidence>
<evidence type="ECO:0000256" key="6">
    <source>
        <dbReference type="SAM" id="MobiDB-lite"/>
    </source>
</evidence>
<evidence type="ECO:0000256" key="2">
    <source>
        <dbReference type="ARBA" id="ARBA00022679"/>
    </source>
</evidence>
<dbReference type="InterPro" id="IPR011009">
    <property type="entry name" value="Kinase-like_dom_sf"/>
</dbReference>
<dbReference type="PROSITE" id="PS00108">
    <property type="entry name" value="PROTEIN_KINASE_ST"/>
    <property type="match status" value="1"/>
</dbReference>
<feature type="compositionally biased region" description="Polar residues" evidence="6">
    <location>
        <begin position="51"/>
        <end position="63"/>
    </location>
</feature>
<feature type="region of interest" description="Disordered" evidence="6">
    <location>
        <begin position="51"/>
        <end position="99"/>
    </location>
</feature>
<dbReference type="PANTHER" id="PTHR24351">
    <property type="entry name" value="RIBOSOMAL PROTEIN S6 KINASE"/>
    <property type="match status" value="1"/>
</dbReference>
<keyword evidence="2" id="KW-0808">Transferase</keyword>
<gene>
    <name evidence="8" type="ORF">QCA50_019008</name>
</gene>
<keyword evidence="3" id="KW-0547">Nucleotide-binding</keyword>
<dbReference type="EMBL" id="JASBNA010000078">
    <property type="protein sequence ID" value="KAK7678067.1"/>
    <property type="molecule type" value="Genomic_DNA"/>
</dbReference>
<keyword evidence="5" id="KW-0067">ATP-binding</keyword>
<reference evidence="8 9" key="1">
    <citation type="submission" date="2022-09" db="EMBL/GenBank/DDBJ databases">
        <authorList>
            <person name="Palmer J.M."/>
        </authorList>
    </citation>
    <scope>NUCLEOTIDE SEQUENCE [LARGE SCALE GENOMIC DNA]</scope>
    <source>
        <strain evidence="8 9">DSM 7382</strain>
    </source>
</reference>
<dbReference type="GO" id="GO:0005524">
    <property type="term" value="F:ATP binding"/>
    <property type="evidence" value="ECO:0007669"/>
    <property type="project" value="UniProtKB-KW"/>
</dbReference>
<dbReference type="InterPro" id="IPR008271">
    <property type="entry name" value="Ser/Thr_kinase_AS"/>
</dbReference>
<evidence type="ECO:0000256" key="5">
    <source>
        <dbReference type="ARBA" id="ARBA00022840"/>
    </source>
</evidence>
<dbReference type="GO" id="GO:0004674">
    <property type="term" value="F:protein serine/threonine kinase activity"/>
    <property type="evidence" value="ECO:0007669"/>
    <property type="project" value="UniProtKB-KW"/>
</dbReference>
<organism evidence="8 9">
    <name type="scientific">Cerrena zonata</name>
    <dbReference type="NCBI Taxonomy" id="2478898"/>
    <lineage>
        <taxon>Eukaryota</taxon>
        <taxon>Fungi</taxon>
        <taxon>Dikarya</taxon>
        <taxon>Basidiomycota</taxon>
        <taxon>Agaricomycotina</taxon>
        <taxon>Agaricomycetes</taxon>
        <taxon>Polyporales</taxon>
        <taxon>Cerrenaceae</taxon>
        <taxon>Cerrena</taxon>
    </lineage>
</organism>
<dbReference type="PROSITE" id="PS50011">
    <property type="entry name" value="PROTEIN_KINASE_DOM"/>
    <property type="match status" value="1"/>
</dbReference>
<protein>
    <recommendedName>
        <fullName evidence="7">Protein kinase domain-containing protein</fullName>
    </recommendedName>
</protein>
<dbReference type="Gene3D" id="3.30.200.20">
    <property type="entry name" value="Phosphorylase Kinase, domain 1"/>
    <property type="match status" value="1"/>
</dbReference>
<keyword evidence="9" id="KW-1185">Reference proteome</keyword>
<feature type="domain" description="Protein kinase" evidence="7">
    <location>
        <begin position="299"/>
        <end position="603"/>
    </location>
</feature>
<accession>A0AAW0FDB4</accession>
<evidence type="ECO:0000256" key="4">
    <source>
        <dbReference type="ARBA" id="ARBA00022777"/>
    </source>
</evidence>
<proteinExistence type="predicted"/>
<keyword evidence="4" id="KW-0418">Kinase</keyword>
<keyword evidence="1" id="KW-0723">Serine/threonine-protein kinase</keyword>
<dbReference type="AlphaFoldDB" id="A0AAW0FDB4"/>
<dbReference type="InterPro" id="IPR000719">
    <property type="entry name" value="Prot_kinase_dom"/>
</dbReference>
<dbReference type="Pfam" id="PF00069">
    <property type="entry name" value="Pkinase"/>
    <property type="match status" value="1"/>
</dbReference>